<evidence type="ECO:0000256" key="1">
    <source>
        <dbReference type="SAM" id="SignalP"/>
    </source>
</evidence>
<feature type="signal peptide" evidence="1">
    <location>
        <begin position="1"/>
        <end position="25"/>
    </location>
</feature>
<accession>A0ABR1FQN2</accession>
<dbReference type="Proteomes" id="UP001363151">
    <property type="component" value="Unassembled WGS sequence"/>
</dbReference>
<sequence>MPNEKNTMRLNATLLALFALPATFAAPDPFALTDAYIDARDKRTPAAAPGVQSDPFALTDAYIDARDKRTPAAAPGVQFSGVFSDGAVLQRGVAVAVYGSVAAPATPWPRTADGSNGKTETYASPVAALGGDADAWRVELKPRDAGGDFSIRCPSRRRRDDHRQRTFGTLFFCSGQSNAWLVMNFALERNETYADLPRAPPPPAYDPAGGFPEGGWLRATGGAEDVDNTVAQMSAMCWFFAAWAPRTRARAKAATAPGLVHSSWGGTIAEMWLPNATLYDASAGCLNATGGPPYQRKDYANGPCTTAWSALGQLLRRRRALVPG</sequence>
<dbReference type="SUPFAM" id="SSF52266">
    <property type="entry name" value="SGNH hydrolase"/>
    <property type="match status" value="1"/>
</dbReference>
<organism evidence="2 3">
    <name type="scientific">Aureococcus anophagefferens</name>
    <name type="common">Harmful bloom alga</name>
    <dbReference type="NCBI Taxonomy" id="44056"/>
    <lineage>
        <taxon>Eukaryota</taxon>
        <taxon>Sar</taxon>
        <taxon>Stramenopiles</taxon>
        <taxon>Ochrophyta</taxon>
        <taxon>Pelagophyceae</taxon>
        <taxon>Pelagomonadales</taxon>
        <taxon>Pelagomonadaceae</taxon>
        <taxon>Aureococcus</taxon>
    </lineage>
</organism>
<comment type="caution">
    <text evidence="2">The sequence shown here is derived from an EMBL/GenBank/DDBJ whole genome shotgun (WGS) entry which is preliminary data.</text>
</comment>
<dbReference type="PANTHER" id="PTHR22901:SF0">
    <property type="entry name" value="SIALATE O-ACETYLESTERASE"/>
    <property type="match status" value="1"/>
</dbReference>
<gene>
    <name evidence="2" type="ORF">SO694_00064188</name>
</gene>
<proteinExistence type="predicted"/>
<dbReference type="PANTHER" id="PTHR22901">
    <property type="entry name" value="SIALATE O-ACETYLESTERASE"/>
    <property type="match status" value="1"/>
</dbReference>
<protein>
    <submittedName>
        <fullName evidence="2">Uncharacterized protein</fullName>
    </submittedName>
</protein>
<keyword evidence="1" id="KW-0732">Signal</keyword>
<dbReference type="Gene3D" id="3.40.50.1110">
    <property type="entry name" value="SGNH hydrolase"/>
    <property type="match status" value="1"/>
</dbReference>
<dbReference type="EMBL" id="JBBJCI010000289">
    <property type="protein sequence ID" value="KAK7235849.1"/>
    <property type="molecule type" value="Genomic_DNA"/>
</dbReference>
<reference evidence="2 3" key="1">
    <citation type="submission" date="2024-03" db="EMBL/GenBank/DDBJ databases">
        <title>Aureococcus anophagefferens CCMP1851 and Kratosvirus quantuckense: Draft genome of a second virus-susceptible host strain in the model system.</title>
        <authorList>
            <person name="Chase E."/>
            <person name="Truchon A.R."/>
            <person name="Schepens W."/>
            <person name="Wilhelm S.W."/>
        </authorList>
    </citation>
    <scope>NUCLEOTIDE SEQUENCE [LARGE SCALE GENOMIC DNA]</scope>
    <source>
        <strain evidence="2 3">CCMP1851</strain>
    </source>
</reference>
<dbReference type="InterPro" id="IPR039329">
    <property type="entry name" value="SIAE"/>
</dbReference>
<name>A0ABR1FQN2_AURAN</name>
<evidence type="ECO:0000313" key="3">
    <source>
        <dbReference type="Proteomes" id="UP001363151"/>
    </source>
</evidence>
<evidence type="ECO:0000313" key="2">
    <source>
        <dbReference type="EMBL" id="KAK7235849.1"/>
    </source>
</evidence>
<dbReference type="InterPro" id="IPR036514">
    <property type="entry name" value="SGNH_hydro_sf"/>
</dbReference>
<keyword evidence="3" id="KW-1185">Reference proteome</keyword>
<feature type="chain" id="PRO_5045672580" evidence="1">
    <location>
        <begin position="26"/>
        <end position="324"/>
    </location>
</feature>